<dbReference type="InParanoid" id="G8YSX1"/>
<evidence type="ECO:0000256" key="1">
    <source>
        <dbReference type="SAM" id="MobiDB-lite"/>
    </source>
</evidence>
<dbReference type="Proteomes" id="UP000005222">
    <property type="component" value="Chromosome B"/>
</dbReference>
<name>G8YSX1_PICSO</name>
<accession>G8YSX1</accession>
<dbReference type="EMBL" id="FO082058">
    <property type="protein sequence ID" value="CCE73022.1"/>
    <property type="molecule type" value="Genomic_DNA"/>
</dbReference>
<dbReference type="OrthoDB" id="4020196at2759"/>
<gene>
    <name evidence="3" type="primary">Piso0_000032</name>
    <name evidence="3" type="ORF">GNLVRS01_PISO0B00727g</name>
</gene>
<keyword evidence="4" id="KW-1185">Reference proteome</keyword>
<dbReference type="HOGENOM" id="CLU_1454923_0_0_1"/>
<evidence type="ECO:0000313" key="3">
    <source>
        <dbReference type="EMBL" id="CCE73022.1"/>
    </source>
</evidence>
<dbReference type="GO" id="GO:0003676">
    <property type="term" value="F:nucleic acid binding"/>
    <property type="evidence" value="ECO:0007669"/>
    <property type="project" value="InterPro"/>
</dbReference>
<feature type="domain" description="DNA/RNA-binding protein Alba-like" evidence="2">
    <location>
        <begin position="49"/>
        <end position="115"/>
    </location>
</feature>
<proteinExistence type="predicted"/>
<feature type="region of interest" description="Disordered" evidence="1">
    <location>
        <begin position="118"/>
        <end position="141"/>
    </location>
</feature>
<organism evidence="3 4">
    <name type="scientific">Pichia sorbitophila (strain ATCC MYA-4447 / BCRC 22081 / CBS 7064 / NBRC 10061 / NRRL Y-12695)</name>
    <name type="common">Hybrid yeast</name>
    <dbReference type="NCBI Taxonomy" id="559304"/>
    <lineage>
        <taxon>Eukaryota</taxon>
        <taxon>Fungi</taxon>
        <taxon>Dikarya</taxon>
        <taxon>Ascomycota</taxon>
        <taxon>Saccharomycotina</taxon>
        <taxon>Pichiomycetes</taxon>
        <taxon>Debaryomycetaceae</taxon>
        <taxon>Millerozyma</taxon>
    </lineage>
</organism>
<dbReference type="Pfam" id="PF01918">
    <property type="entry name" value="Alba"/>
    <property type="match status" value="1"/>
</dbReference>
<evidence type="ECO:0000259" key="2">
    <source>
        <dbReference type="Pfam" id="PF01918"/>
    </source>
</evidence>
<evidence type="ECO:0000313" key="4">
    <source>
        <dbReference type="Proteomes" id="UP000005222"/>
    </source>
</evidence>
<dbReference type="InterPro" id="IPR002775">
    <property type="entry name" value="DNA/RNA-bd_Alba-like"/>
</dbReference>
<reference evidence="3 4" key="1">
    <citation type="journal article" date="2012" name="G3 (Bethesda)">
        <title>Pichia sorbitophila, an interspecies yeast hybrid reveals early steps of genome resolution following polyploidization.</title>
        <authorList>
            <person name="Leh Louis V."/>
            <person name="Despons L."/>
            <person name="Friedrich A."/>
            <person name="Martin T."/>
            <person name="Durrens P."/>
            <person name="Casaregola S."/>
            <person name="Neuveglise C."/>
            <person name="Fairhead C."/>
            <person name="Marck C."/>
            <person name="Cruz J.A."/>
            <person name="Straub M.L."/>
            <person name="Kugler V."/>
            <person name="Sacerdot C."/>
            <person name="Uzunov Z."/>
            <person name="Thierry A."/>
            <person name="Weiss S."/>
            <person name="Bleykasten C."/>
            <person name="De Montigny J."/>
            <person name="Jacques N."/>
            <person name="Jung P."/>
            <person name="Lemaire M."/>
            <person name="Mallet S."/>
            <person name="Morel G."/>
            <person name="Richard G.F."/>
            <person name="Sarkar A."/>
            <person name="Savel G."/>
            <person name="Schacherer J."/>
            <person name="Seret M.L."/>
            <person name="Talla E."/>
            <person name="Samson G."/>
            <person name="Jubin C."/>
            <person name="Poulain J."/>
            <person name="Vacherie B."/>
            <person name="Barbe V."/>
            <person name="Pelletier E."/>
            <person name="Sherman D.J."/>
            <person name="Westhof E."/>
            <person name="Weissenbach J."/>
            <person name="Baret P.V."/>
            <person name="Wincker P."/>
            <person name="Gaillardin C."/>
            <person name="Dujon B."/>
            <person name="Souciet J.L."/>
        </authorList>
    </citation>
    <scope>NUCLEOTIDE SEQUENCE [LARGE SCALE GENOMIC DNA]</scope>
    <source>
        <strain evidence="4">ATCC MYA-4447 / BCRC 22081 / CBS 7064 / NBRC 10061 / NRRL Y-12695</strain>
    </source>
</reference>
<sequence length="186" mass="21012">MGPTTDIGKGAGTETAAIEEEKQFIEKSQKLYRDIYQKRLTDEETIRRIVLVKKGDSIKLKVNRVMETINQQNIPILLVAKANAIGKLITITEISKSRLSESNPPIKLDQYNKIGKQVSKNKPYSSANRSLSGHNSKSVAQKNKRTLLNDLRIEDEKTFKLPLLYIVLTSNDSHLSVENWTHQAPI</sequence>
<dbReference type="AlphaFoldDB" id="G8YSX1"/>
<protein>
    <submittedName>
        <fullName evidence="3">Piso0_000032 protein</fullName>
    </submittedName>
</protein>